<dbReference type="SUPFAM" id="SSF88713">
    <property type="entry name" value="Glycoside hydrolase/deacetylase"/>
    <property type="match status" value="1"/>
</dbReference>
<evidence type="ECO:0000256" key="1">
    <source>
        <dbReference type="ARBA" id="ARBA00003236"/>
    </source>
</evidence>
<dbReference type="InterPro" id="IPR002509">
    <property type="entry name" value="NODB_dom"/>
</dbReference>
<feature type="domain" description="NodB homology" evidence="6">
    <location>
        <begin position="34"/>
        <end position="242"/>
    </location>
</feature>
<name>A0A6G6Y3N2_9SPHN</name>
<comment type="function">
    <text evidence="1">Is involved in generating a small heat-stable compound (Nod), an acylated oligomer of N-acetylglucosamine, that stimulates mitosis in various plant protoplasts.</text>
</comment>
<dbReference type="GO" id="GO:0005975">
    <property type="term" value="P:carbohydrate metabolic process"/>
    <property type="evidence" value="ECO:0007669"/>
    <property type="project" value="InterPro"/>
</dbReference>
<dbReference type="InterPro" id="IPR011330">
    <property type="entry name" value="Glyco_hydro/deAcase_b/a-brl"/>
</dbReference>
<proteinExistence type="inferred from homology"/>
<dbReference type="CDD" id="cd10967">
    <property type="entry name" value="CE4_GLA_like_6s"/>
    <property type="match status" value="1"/>
</dbReference>
<keyword evidence="4" id="KW-0732">Signal</keyword>
<dbReference type="AlphaFoldDB" id="A0A6G6Y3N2"/>
<dbReference type="Proteomes" id="UP000501568">
    <property type="component" value="Chromosome"/>
</dbReference>
<dbReference type="PANTHER" id="PTHR34216:SF11">
    <property type="entry name" value="CHITOOLIGOSACCHARIDE DEACETYLASE"/>
    <property type="match status" value="1"/>
</dbReference>
<dbReference type="PANTHER" id="PTHR34216">
    <property type="match status" value="1"/>
</dbReference>
<sequence>MAASRILERARNFVNWHVSPRVPVKGIRSRLNAPIASFTFDDVAQSAVRAGAPVLERHDARGTFYLSAALCGTRDEDGIEYFDVDDLKLLHAHGHEIGDHGFLHRPVPELSNAQLIDGIGRNRAFVREALGDVQPSAFAYPYGATSLRTKRLFSRRFASCRGTGFGLNSGLLDLAQLKVVRIDMDFAPRLDLDAVIAQCVARNAWIIFLMHDVSDTPSRFGCTGEMLERAVLSCRDAGIRIAPVRNALAQACF</sequence>
<organism evidence="7 8">
    <name type="scientific">Stakelama tenebrarum</name>
    <dbReference type="NCBI Taxonomy" id="2711215"/>
    <lineage>
        <taxon>Bacteria</taxon>
        <taxon>Pseudomonadati</taxon>
        <taxon>Pseudomonadota</taxon>
        <taxon>Alphaproteobacteria</taxon>
        <taxon>Sphingomonadales</taxon>
        <taxon>Sphingomonadaceae</taxon>
        <taxon>Stakelama</taxon>
    </lineage>
</organism>
<dbReference type="EMBL" id="CP049109">
    <property type="protein sequence ID" value="QIG79510.1"/>
    <property type="molecule type" value="Genomic_DNA"/>
</dbReference>
<dbReference type="KEGG" id="spzr:G5C33_06720"/>
<evidence type="ECO:0000256" key="4">
    <source>
        <dbReference type="ARBA" id="ARBA00022729"/>
    </source>
</evidence>
<reference evidence="7 8" key="1">
    <citation type="submission" date="2020-02" db="EMBL/GenBank/DDBJ databases">
        <authorList>
            <person name="Zheng R.K."/>
            <person name="Sun C.M."/>
        </authorList>
    </citation>
    <scope>NUCLEOTIDE SEQUENCE [LARGE SCALE GENOMIC DNA]</scope>
    <source>
        <strain evidence="8">zrk23</strain>
    </source>
</reference>
<dbReference type="PROSITE" id="PS51677">
    <property type="entry name" value="NODB"/>
    <property type="match status" value="1"/>
</dbReference>
<protein>
    <recommendedName>
        <fullName evidence="3">Chitooligosaccharide deacetylase</fullName>
    </recommendedName>
    <alternativeName>
        <fullName evidence="5">Nodulation protein B</fullName>
    </alternativeName>
</protein>
<dbReference type="Gene3D" id="3.20.20.370">
    <property type="entry name" value="Glycoside hydrolase/deacetylase"/>
    <property type="match status" value="1"/>
</dbReference>
<dbReference type="Pfam" id="PF01522">
    <property type="entry name" value="Polysacc_deac_1"/>
    <property type="match status" value="1"/>
</dbReference>
<dbReference type="RefSeq" id="WP_165326510.1">
    <property type="nucleotide sequence ID" value="NZ_CP049109.1"/>
</dbReference>
<evidence type="ECO:0000259" key="6">
    <source>
        <dbReference type="PROSITE" id="PS51677"/>
    </source>
</evidence>
<dbReference type="InterPro" id="IPR051398">
    <property type="entry name" value="Polysacch_Deacetylase"/>
</dbReference>
<evidence type="ECO:0000256" key="5">
    <source>
        <dbReference type="ARBA" id="ARBA00032976"/>
    </source>
</evidence>
<gene>
    <name evidence="7" type="ORF">G5C33_06720</name>
</gene>
<evidence type="ECO:0000256" key="2">
    <source>
        <dbReference type="ARBA" id="ARBA00010973"/>
    </source>
</evidence>
<evidence type="ECO:0000256" key="3">
    <source>
        <dbReference type="ARBA" id="ARBA00020071"/>
    </source>
</evidence>
<keyword evidence="8" id="KW-1185">Reference proteome</keyword>
<comment type="similarity">
    <text evidence="2">Belongs to the polysaccharide deacetylase family.</text>
</comment>
<dbReference type="GO" id="GO:0016810">
    <property type="term" value="F:hydrolase activity, acting on carbon-nitrogen (but not peptide) bonds"/>
    <property type="evidence" value="ECO:0007669"/>
    <property type="project" value="InterPro"/>
</dbReference>
<accession>A0A6G6Y3N2</accession>
<evidence type="ECO:0000313" key="8">
    <source>
        <dbReference type="Proteomes" id="UP000501568"/>
    </source>
</evidence>
<evidence type="ECO:0000313" key="7">
    <source>
        <dbReference type="EMBL" id="QIG79510.1"/>
    </source>
</evidence>